<organism evidence="1 2">
    <name type="scientific">Aspergillus sydowii CBS 593.65</name>
    <dbReference type="NCBI Taxonomy" id="1036612"/>
    <lineage>
        <taxon>Eukaryota</taxon>
        <taxon>Fungi</taxon>
        <taxon>Dikarya</taxon>
        <taxon>Ascomycota</taxon>
        <taxon>Pezizomycotina</taxon>
        <taxon>Eurotiomycetes</taxon>
        <taxon>Eurotiomycetidae</taxon>
        <taxon>Eurotiales</taxon>
        <taxon>Aspergillaceae</taxon>
        <taxon>Aspergillus</taxon>
        <taxon>Aspergillus subgen. Nidulantes</taxon>
    </lineage>
</organism>
<gene>
    <name evidence="1" type="ORF">ASPSYDRAFT_1169934</name>
</gene>
<protein>
    <submittedName>
        <fullName evidence="1">Uncharacterized protein</fullName>
    </submittedName>
</protein>
<dbReference type="EMBL" id="KV878603">
    <property type="protein sequence ID" value="OJJ52221.1"/>
    <property type="molecule type" value="Genomic_DNA"/>
</dbReference>
<name>A0A1L9SYS5_9EURO</name>
<dbReference type="AlphaFoldDB" id="A0A1L9SYS5"/>
<evidence type="ECO:0000313" key="1">
    <source>
        <dbReference type="EMBL" id="OJJ52221.1"/>
    </source>
</evidence>
<dbReference type="STRING" id="1036612.A0A1L9SYS5"/>
<accession>A0A1L9SYS5</accession>
<dbReference type="RefSeq" id="XP_040696027.1">
    <property type="nucleotide sequence ID" value="XM_040840235.1"/>
</dbReference>
<evidence type="ECO:0000313" key="2">
    <source>
        <dbReference type="Proteomes" id="UP000184356"/>
    </source>
</evidence>
<sequence>MNWNAPPSDCEVPEAGWGYSEGLADDIVGFAKEHGFQIKYLDYRHPEHASPLVADVYRRRMEQLCRPTDSILVEGFAVMEPWLSIRYNLTPFWTVFAIKPSLDRLKEYLEICHGAEKEFRGGFIFLFCSGVYSIGLAGVGEWKRLLESHFASQDTGKESGRDTKLLLAEKANM</sequence>
<proteinExistence type="predicted"/>
<dbReference type="VEuPathDB" id="FungiDB:ASPSYDRAFT_1169934"/>
<dbReference type="Proteomes" id="UP000184356">
    <property type="component" value="Unassembled WGS sequence"/>
</dbReference>
<dbReference type="OrthoDB" id="408373at2759"/>
<reference evidence="2" key="1">
    <citation type="journal article" date="2017" name="Genome Biol.">
        <title>Comparative genomics reveals high biological diversity and specific adaptations in the industrially and medically important fungal genus Aspergillus.</title>
        <authorList>
            <person name="de Vries R.P."/>
            <person name="Riley R."/>
            <person name="Wiebenga A."/>
            <person name="Aguilar-Osorio G."/>
            <person name="Amillis S."/>
            <person name="Uchima C.A."/>
            <person name="Anderluh G."/>
            <person name="Asadollahi M."/>
            <person name="Askin M."/>
            <person name="Barry K."/>
            <person name="Battaglia E."/>
            <person name="Bayram O."/>
            <person name="Benocci T."/>
            <person name="Braus-Stromeyer S.A."/>
            <person name="Caldana C."/>
            <person name="Canovas D."/>
            <person name="Cerqueira G.C."/>
            <person name="Chen F."/>
            <person name="Chen W."/>
            <person name="Choi C."/>
            <person name="Clum A."/>
            <person name="Dos Santos R.A."/>
            <person name="Damasio A.R."/>
            <person name="Diallinas G."/>
            <person name="Emri T."/>
            <person name="Fekete E."/>
            <person name="Flipphi M."/>
            <person name="Freyberg S."/>
            <person name="Gallo A."/>
            <person name="Gournas C."/>
            <person name="Habgood R."/>
            <person name="Hainaut M."/>
            <person name="Harispe M.L."/>
            <person name="Henrissat B."/>
            <person name="Hilden K.S."/>
            <person name="Hope R."/>
            <person name="Hossain A."/>
            <person name="Karabika E."/>
            <person name="Karaffa L."/>
            <person name="Karanyi Z."/>
            <person name="Krasevec N."/>
            <person name="Kuo A."/>
            <person name="Kusch H."/>
            <person name="LaButti K."/>
            <person name="Lagendijk E.L."/>
            <person name="Lapidus A."/>
            <person name="Levasseur A."/>
            <person name="Lindquist E."/>
            <person name="Lipzen A."/>
            <person name="Logrieco A.F."/>
            <person name="MacCabe A."/>
            <person name="Maekelae M.R."/>
            <person name="Malavazi I."/>
            <person name="Melin P."/>
            <person name="Meyer V."/>
            <person name="Mielnichuk N."/>
            <person name="Miskei M."/>
            <person name="Molnar A.P."/>
            <person name="Mule G."/>
            <person name="Ngan C.Y."/>
            <person name="Orejas M."/>
            <person name="Orosz E."/>
            <person name="Ouedraogo J.P."/>
            <person name="Overkamp K.M."/>
            <person name="Park H.-S."/>
            <person name="Perrone G."/>
            <person name="Piumi F."/>
            <person name="Punt P.J."/>
            <person name="Ram A.F."/>
            <person name="Ramon A."/>
            <person name="Rauscher S."/>
            <person name="Record E."/>
            <person name="Riano-Pachon D.M."/>
            <person name="Robert V."/>
            <person name="Roehrig J."/>
            <person name="Ruller R."/>
            <person name="Salamov A."/>
            <person name="Salih N.S."/>
            <person name="Samson R.A."/>
            <person name="Sandor E."/>
            <person name="Sanguinetti M."/>
            <person name="Schuetze T."/>
            <person name="Sepcic K."/>
            <person name="Shelest E."/>
            <person name="Sherlock G."/>
            <person name="Sophianopoulou V."/>
            <person name="Squina F.M."/>
            <person name="Sun H."/>
            <person name="Susca A."/>
            <person name="Todd R.B."/>
            <person name="Tsang A."/>
            <person name="Unkles S.E."/>
            <person name="van de Wiele N."/>
            <person name="van Rossen-Uffink D."/>
            <person name="Oliveira J.V."/>
            <person name="Vesth T.C."/>
            <person name="Visser J."/>
            <person name="Yu J.-H."/>
            <person name="Zhou M."/>
            <person name="Andersen M.R."/>
            <person name="Archer D.B."/>
            <person name="Baker S.E."/>
            <person name="Benoit I."/>
            <person name="Brakhage A.A."/>
            <person name="Braus G.H."/>
            <person name="Fischer R."/>
            <person name="Frisvad J.C."/>
            <person name="Goldman G.H."/>
            <person name="Houbraken J."/>
            <person name="Oakley B."/>
            <person name="Pocsi I."/>
            <person name="Scazzocchio C."/>
            <person name="Seiboth B."/>
            <person name="vanKuyk P.A."/>
            <person name="Wortman J."/>
            <person name="Dyer P.S."/>
            <person name="Grigoriev I.V."/>
        </authorList>
    </citation>
    <scope>NUCLEOTIDE SEQUENCE [LARGE SCALE GENOMIC DNA]</scope>
    <source>
        <strain evidence="2">CBS 593.65</strain>
    </source>
</reference>
<dbReference type="GeneID" id="63756308"/>
<keyword evidence="2" id="KW-1185">Reference proteome</keyword>